<proteinExistence type="predicted"/>
<organism evidence="1">
    <name type="scientific">Oryza nivara</name>
    <name type="common">Indian wild rice</name>
    <name type="synonym">Oryza sativa f. spontanea</name>
    <dbReference type="NCBI Taxonomy" id="4536"/>
    <lineage>
        <taxon>Eukaryota</taxon>
        <taxon>Viridiplantae</taxon>
        <taxon>Streptophyta</taxon>
        <taxon>Embryophyta</taxon>
        <taxon>Tracheophyta</taxon>
        <taxon>Spermatophyta</taxon>
        <taxon>Magnoliopsida</taxon>
        <taxon>Liliopsida</taxon>
        <taxon>Poales</taxon>
        <taxon>Poaceae</taxon>
        <taxon>BOP clade</taxon>
        <taxon>Oryzoideae</taxon>
        <taxon>Oryzeae</taxon>
        <taxon>Oryzinae</taxon>
        <taxon>Oryza</taxon>
    </lineage>
</organism>
<dbReference type="AlphaFoldDB" id="A0A0E0I955"/>
<keyword evidence="2" id="KW-1185">Reference proteome</keyword>
<dbReference type="HOGENOM" id="CLU_2227513_0_0_1"/>
<reference evidence="1" key="2">
    <citation type="submission" date="2018-04" db="EMBL/GenBank/DDBJ databases">
        <title>OnivRS2 (Oryza nivara Reference Sequence Version 2).</title>
        <authorList>
            <person name="Zhang J."/>
            <person name="Kudrna D."/>
            <person name="Lee S."/>
            <person name="Talag J."/>
            <person name="Rajasekar S."/>
            <person name="Welchert J."/>
            <person name="Hsing Y.-I."/>
            <person name="Wing R.A."/>
        </authorList>
    </citation>
    <scope>NUCLEOTIDE SEQUENCE [LARGE SCALE GENOMIC DNA]</scope>
    <source>
        <strain evidence="1">SL10</strain>
    </source>
</reference>
<dbReference type="Gramene" id="ONIVA08G08330.1">
    <property type="protein sequence ID" value="ONIVA08G08330.1"/>
    <property type="gene ID" value="ONIVA08G08330"/>
</dbReference>
<accession>A0A0E0I955</accession>
<name>A0A0E0I955_ORYNI</name>
<dbReference type="Proteomes" id="UP000006591">
    <property type="component" value="Chromosome 8"/>
</dbReference>
<sequence>MPCRAQVLETSGGSAPQLHLLLHSPPTAVSPFPQEATTAIYTSLLSAHGSSHSRGFLGGVECRSSFWVMWSVHMCRSPLQIGPGFVEWLFCKKLLVFVQNIAYILG</sequence>
<reference evidence="1" key="1">
    <citation type="submission" date="2015-04" db="UniProtKB">
        <authorList>
            <consortium name="EnsemblPlants"/>
        </authorList>
    </citation>
    <scope>IDENTIFICATION</scope>
    <source>
        <strain evidence="1">SL10</strain>
    </source>
</reference>
<protein>
    <submittedName>
        <fullName evidence="1">Uncharacterized protein</fullName>
    </submittedName>
</protein>
<evidence type="ECO:0000313" key="1">
    <source>
        <dbReference type="EnsemblPlants" id="ONIVA08G08330.1"/>
    </source>
</evidence>
<dbReference type="EnsemblPlants" id="ONIVA08G08330.1">
    <property type="protein sequence ID" value="ONIVA08G08330.1"/>
    <property type="gene ID" value="ONIVA08G08330"/>
</dbReference>
<evidence type="ECO:0000313" key="2">
    <source>
        <dbReference type="Proteomes" id="UP000006591"/>
    </source>
</evidence>